<proteinExistence type="predicted"/>
<keyword evidence="2" id="KW-1185">Reference proteome</keyword>
<name>A0A844TC03_9BRAD</name>
<reference evidence="1 2" key="1">
    <citation type="submission" date="2019-12" db="EMBL/GenBank/DDBJ databases">
        <title>Draft genome sequences Bradyrhizobium cajani AMBPC1010, Bradyrhizobium pachyrhizi AMBPC1040 and Bradyrhizobium yuanmingense ALSPC3051, three plant growth promoting strains isolated from nodules of Cajanus cajan L. in Dominican Republic.</title>
        <authorList>
            <person name="Flores-Felix J.D."/>
            <person name="Araujo J."/>
            <person name="Diaz-Alcantara C."/>
            <person name="Gonzalez-Andres F."/>
            <person name="Velazquez E."/>
        </authorList>
    </citation>
    <scope>NUCLEOTIDE SEQUENCE [LARGE SCALE GENOMIC DNA]</scope>
    <source>
        <strain evidence="1 2">1010</strain>
    </source>
</reference>
<dbReference type="Proteomes" id="UP000449969">
    <property type="component" value="Unassembled WGS sequence"/>
</dbReference>
<dbReference type="AlphaFoldDB" id="A0A844TC03"/>
<comment type="caution">
    <text evidence="1">The sequence shown here is derived from an EMBL/GenBank/DDBJ whole genome shotgun (WGS) entry which is preliminary data.</text>
</comment>
<accession>A0A844TC03</accession>
<organism evidence="1 2">
    <name type="scientific">Bradyrhizobium cajani</name>
    <dbReference type="NCBI Taxonomy" id="1928661"/>
    <lineage>
        <taxon>Bacteria</taxon>
        <taxon>Pseudomonadati</taxon>
        <taxon>Pseudomonadota</taxon>
        <taxon>Alphaproteobacteria</taxon>
        <taxon>Hyphomicrobiales</taxon>
        <taxon>Nitrobacteraceae</taxon>
        <taxon>Bradyrhizobium</taxon>
    </lineage>
</organism>
<dbReference type="EMBL" id="WQNE01000015">
    <property type="protein sequence ID" value="MVT75085.1"/>
    <property type="molecule type" value="Genomic_DNA"/>
</dbReference>
<dbReference type="RefSeq" id="WP_157331026.1">
    <property type="nucleotide sequence ID" value="NZ_JANADL010000008.1"/>
</dbReference>
<gene>
    <name evidence="1" type="ORF">GPL20_18955</name>
</gene>
<sequence>MNKDREKRILEERLERCRQLSKDFPNGLTAEHLRQIEAAIVDDLRALEQH</sequence>
<evidence type="ECO:0000313" key="2">
    <source>
        <dbReference type="Proteomes" id="UP000449969"/>
    </source>
</evidence>
<protein>
    <submittedName>
        <fullName evidence="1">Uncharacterized protein</fullName>
    </submittedName>
</protein>
<evidence type="ECO:0000313" key="1">
    <source>
        <dbReference type="EMBL" id="MVT75085.1"/>
    </source>
</evidence>